<evidence type="ECO:0000256" key="9">
    <source>
        <dbReference type="ARBA" id="ARBA00038341"/>
    </source>
</evidence>
<feature type="transmembrane region" description="Helical" evidence="10">
    <location>
        <begin position="130"/>
        <end position="152"/>
    </location>
</feature>
<reference evidence="14 15" key="1">
    <citation type="journal article" date="2024" name="G3 (Bethesda)">
        <title>Genome assembly of Hibiscus sabdariffa L. provides insights into metabolisms of medicinal natural products.</title>
        <authorList>
            <person name="Kim T."/>
        </authorList>
    </citation>
    <scope>NUCLEOTIDE SEQUENCE [LARGE SCALE GENOMIC DNA]</scope>
    <source>
        <strain evidence="14">TK-2024</strain>
        <tissue evidence="14">Old leaves</tissue>
    </source>
</reference>
<dbReference type="Gene3D" id="1.20.1530.20">
    <property type="match status" value="1"/>
</dbReference>
<evidence type="ECO:0000259" key="12">
    <source>
        <dbReference type="Pfam" id="PF23256"/>
    </source>
</evidence>
<comment type="subcellular location">
    <subcellularLocation>
        <location evidence="1">Membrane</location>
        <topology evidence="1">Multi-pass membrane protein</topology>
    </subcellularLocation>
</comment>
<dbReference type="Proteomes" id="UP001472677">
    <property type="component" value="Unassembled WGS sequence"/>
</dbReference>
<feature type="transmembrane region" description="Helical" evidence="10">
    <location>
        <begin position="377"/>
        <end position="401"/>
    </location>
</feature>
<feature type="transmembrane region" description="Helical" evidence="10">
    <location>
        <begin position="54"/>
        <end position="77"/>
    </location>
</feature>
<evidence type="ECO:0000256" key="5">
    <source>
        <dbReference type="ARBA" id="ARBA00022958"/>
    </source>
</evidence>
<comment type="similarity">
    <text evidence="9">Belongs to the monovalent cation:proton antiporter 2 (CPA2) transporter (TC 2.A.37) family. CHX (TC 2.A.37.4) subfamily.</text>
</comment>
<keyword evidence="7" id="KW-0406">Ion transport</keyword>
<keyword evidence="3" id="KW-0633">Potassium transport</keyword>
<feature type="domain" description="Cation/H+ exchanger transmembrane" evidence="11">
    <location>
        <begin position="102"/>
        <end position="460"/>
    </location>
</feature>
<organism evidence="14 15">
    <name type="scientific">Hibiscus sabdariffa</name>
    <name type="common">roselle</name>
    <dbReference type="NCBI Taxonomy" id="183260"/>
    <lineage>
        <taxon>Eukaryota</taxon>
        <taxon>Viridiplantae</taxon>
        <taxon>Streptophyta</taxon>
        <taxon>Embryophyta</taxon>
        <taxon>Tracheophyta</taxon>
        <taxon>Spermatophyta</taxon>
        <taxon>Magnoliopsida</taxon>
        <taxon>eudicotyledons</taxon>
        <taxon>Gunneridae</taxon>
        <taxon>Pentapetalae</taxon>
        <taxon>rosids</taxon>
        <taxon>malvids</taxon>
        <taxon>Malvales</taxon>
        <taxon>Malvaceae</taxon>
        <taxon>Malvoideae</taxon>
        <taxon>Hibiscus</taxon>
    </lineage>
</organism>
<protein>
    <recommendedName>
        <fullName evidence="16">Cation/H+ exchanger domain-containing protein</fullName>
    </recommendedName>
</protein>
<evidence type="ECO:0000256" key="2">
    <source>
        <dbReference type="ARBA" id="ARBA00022448"/>
    </source>
</evidence>
<evidence type="ECO:0000259" key="11">
    <source>
        <dbReference type="Pfam" id="PF00999"/>
    </source>
</evidence>
<evidence type="ECO:0000256" key="4">
    <source>
        <dbReference type="ARBA" id="ARBA00022692"/>
    </source>
</evidence>
<dbReference type="InterPro" id="IPR038770">
    <property type="entry name" value="Na+/solute_symporter_sf"/>
</dbReference>
<keyword evidence="8 10" id="KW-0472">Membrane</keyword>
<dbReference type="Pfam" id="PF23256">
    <property type="entry name" value="CHX17_2nd"/>
    <property type="match status" value="1"/>
</dbReference>
<dbReference type="Pfam" id="PF23259">
    <property type="entry name" value="CHX17_C"/>
    <property type="match status" value="1"/>
</dbReference>
<dbReference type="Pfam" id="PF00999">
    <property type="entry name" value="Na_H_Exchanger"/>
    <property type="match status" value="1"/>
</dbReference>
<dbReference type="InterPro" id="IPR050794">
    <property type="entry name" value="CPA2_transporter"/>
</dbReference>
<feature type="domain" description="Cation/H(+) antiporter C-terminal" evidence="13">
    <location>
        <begin position="652"/>
        <end position="799"/>
    </location>
</feature>
<comment type="caution">
    <text evidence="14">The sequence shown here is derived from an EMBL/GenBank/DDBJ whole genome shotgun (WGS) entry which is preliminary data.</text>
</comment>
<evidence type="ECO:0000259" key="13">
    <source>
        <dbReference type="Pfam" id="PF23259"/>
    </source>
</evidence>
<dbReference type="InterPro" id="IPR057291">
    <property type="entry name" value="CHX17_2nd"/>
</dbReference>
<feature type="transmembrane region" description="Helical" evidence="10">
    <location>
        <begin position="439"/>
        <end position="461"/>
    </location>
</feature>
<feature type="transmembrane region" description="Helical" evidence="10">
    <location>
        <begin position="89"/>
        <end position="110"/>
    </location>
</feature>
<feature type="domain" description="Cation/H(+) antiporter central" evidence="12">
    <location>
        <begin position="516"/>
        <end position="641"/>
    </location>
</feature>
<gene>
    <name evidence="14" type="ORF">V6N12_033140</name>
</gene>
<proteinExistence type="inferred from homology"/>
<dbReference type="PANTHER" id="PTHR32468">
    <property type="entry name" value="CATION/H + ANTIPORTER"/>
    <property type="match status" value="1"/>
</dbReference>
<feature type="transmembrane region" description="Helical" evidence="10">
    <location>
        <begin position="224"/>
        <end position="241"/>
    </location>
</feature>
<evidence type="ECO:0000256" key="6">
    <source>
        <dbReference type="ARBA" id="ARBA00022989"/>
    </source>
</evidence>
<evidence type="ECO:0000313" key="14">
    <source>
        <dbReference type="EMBL" id="KAK8504889.1"/>
    </source>
</evidence>
<evidence type="ECO:0008006" key="16">
    <source>
        <dbReference type="Google" id="ProtNLM"/>
    </source>
</evidence>
<name>A0ABR2BCN0_9ROSI</name>
<dbReference type="EMBL" id="JBBPBM010000134">
    <property type="protein sequence ID" value="KAK8504889.1"/>
    <property type="molecule type" value="Genomic_DNA"/>
</dbReference>
<keyword evidence="5" id="KW-0630">Potassium</keyword>
<keyword evidence="6 10" id="KW-1133">Transmembrane helix</keyword>
<evidence type="ECO:0000256" key="8">
    <source>
        <dbReference type="ARBA" id="ARBA00023136"/>
    </source>
</evidence>
<evidence type="ECO:0000256" key="7">
    <source>
        <dbReference type="ARBA" id="ARBA00023065"/>
    </source>
</evidence>
<evidence type="ECO:0000256" key="1">
    <source>
        <dbReference type="ARBA" id="ARBA00004141"/>
    </source>
</evidence>
<accession>A0ABR2BCN0</accession>
<dbReference type="InterPro" id="IPR006153">
    <property type="entry name" value="Cation/H_exchanger_TM"/>
</dbReference>
<evidence type="ECO:0000256" key="10">
    <source>
        <dbReference type="SAM" id="Phobius"/>
    </source>
</evidence>
<evidence type="ECO:0000313" key="15">
    <source>
        <dbReference type="Proteomes" id="UP001472677"/>
    </source>
</evidence>
<keyword evidence="4 10" id="KW-0812">Transmembrane</keyword>
<keyword evidence="2" id="KW-0813">Transport</keyword>
<feature type="transmembrane region" description="Helical" evidence="10">
    <location>
        <begin position="295"/>
        <end position="315"/>
    </location>
</feature>
<dbReference type="PANTHER" id="PTHR32468:SF17">
    <property type="entry name" value="CATION_H(+) ANTIPORTER 4"/>
    <property type="match status" value="1"/>
</dbReference>
<keyword evidence="15" id="KW-1185">Reference proteome</keyword>
<evidence type="ECO:0000256" key="3">
    <source>
        <dbReference type="ARBA" id="ARBA00022538"/>
    </source>
</evidence>
<dbReference type="InterPro" id="IPR057290">
    <property type="entry name" value="CHX17_C"/>
</dbReference>
<sequence length="803" mass="88619">MADLMKSMSMDLASPPPYLSYRNGTVAVCIFLPPKVNSAGIWLNPAAPSEILRFSLPLLEAQLLVIFSITHLVYAILKPLGVTFFASQMFVCYLFPLSPCNAGVILGPAVLGRIKPFNDILFKPGSGLEIVETIATFGFSIFLFLMAVKMDVREAFTSTRRAKVIGIASLLPPIVVGLNAYQSQSDKLCIMERTMGTTIESLSSFSVIAWLLEDLKIGNSELGRLALSSSTVCNLFALFIINVVGLSRHLHQSTSLFVKDLGVAVVFVTLVFVTVRPLMFWIIRETPEGGPVKGAHIVFIIMIAIGCSIFTNWLNQSPFLGAFLVGLAIPDGPPLGSALVDKFDCFARGVFLVAYVTTTTMKVNPKNVYSDPERFKFSIIFVVSTFLAKFISCFIASFWGMMPFRDASAFSLIMSSKGVVELQYFAGYRGVKILSESTFSVLVLNILVNATILPIIVKFLYDPVSKKYAGYQKRNLMHLKPDAELRVLACVHGSESVRAIIDVLDLTCPTKESPNVIYVLHMIELVGRDSPVFIAHQKHNNKLVSSYENILDFNPYEEKYGGLVTVNAFTTISLPKLMHEDICTMALDNQTSLVLLPFHKKWSLDGSVVEDENSMIRNLNFSVLHRAPCSIGILVDCGLHSWRQKLENSFSSYSIGIVFLGGNDDQEALTLAKRMSNDPRVNLTLIHLISDQESENAVDWDTMMDAEMLKDFKQNEVGGGCNLTYTQAISNNGKQTANIIRSITDDYDLVIVGRRCGVDSVQTAGLSEWSEYPELGVIGDLLTSMVLDSRVSVLVVQQQLYVG</sequence>
<feature type="transmembrane region" description="Helical" evidence="10">
    <location>
        <begin position="261"/>
        <end position="283"/>
    </location>
</feature>